<sequence>MAKLDLNDGTILSNLSQDAALLDDQTPNLFYFWDNLDTLSDQFHENIRFAMDAYPDWTFALMTDDFGRDLLARDWPQIAEVYDDIWIPACRSDIVRMAALYAYGGWYIDADTLPIGDLRPLTGDKPVIVFRDNRRRLIKRGDVMNGFLYMPPKSPLAKAMMEGTVDNLVNRKDVYQVMEFAGPYMLARLIKEMGEDSVVKLWQSRVYKRYNTELVGDAPLFEHTIDDTASSWRIVQNFGVMRGLEPNWDGFPDELRPRFVHVLRRFVDAHGLHAELIELGRQKPAYMDRKGFVQLVEDCKVKVAAAG</sequence>
<dbReference type="PANTHER" id="PTHR32385">
    <property type="entry name" value="MANNOSYL PHOSPHORYLINOSITOL CERAMIDE SYNTHASE"/>
    <property type="match status" value="1"/>
</dbReference>
<dbReference type="InterPro" id="IPR051706">
    <property type="entry name" value="Glycosyltransferase_domain"/>
</dbReference>
<evidence type="ECO:0000313" key="2">
    <source>
        <dbReference type="EMBL" id="SLN12418.1"/>
    </source>
</evidence>
<dbReference type="GO" id="GO:0016020">
    <property type="term" value="C:membrane"/>
    <property type="evidence" value="ECO:0007669"/>
    <property type="project" value="GOC"/>
</dbReference>
<protein>
    <submittedName>
        <fullName evidence="2">Glycosyltransferase sugar-binding region containing DXD motif protein</fullName>
    </submittedName>
</protein>
<dbReference type="Proteomes" id="UP000193623">
    <property type="component" value="Unassembled WGS sequence"/>
</dbReference>
<dbReference type="AlphaFoldDB" id="A0A1Y5RAW6"/>
<keyword evidence="3" id="KW-1185">Reference proteome</keyword>
<evidence type="ECO:0000313" key="3">
    <source>
        <dbReference type="Proteomes" id="UP000193623"/>
    </source>
</evidence>
<dbReference type="Gene3D" id="3.90.550.20">
    <property type="match status" value="1"/>
</dbReference>
<dbReference type="RefSeq" id="WP_159453072.1">
    <property type="nucleotide sequence ID" value="NZ_FWFT01000001.1"/>
</dbReference>
<name>A0A1Y5RAW6_9RHOB</name>
<dbReference type="InterPro" id="IPR007577">
    <property type="entry name" value="GlycoTrfase_DXD_sugar-bd_CS"/>
</dbReference>
<dbReference type="GO" id="GO:0000030">
    <property type="term" value="F:mannosyltransferase activity"/>
    <property type="evidence" value="ECO:0007669"/>
    <property type="project" value="TreeGrafter"/>
</dbReference>
<dbReference type="EMBL" id="FWFT01000001">
    <property type="protein sequence ID" value="SLN12418.1"/>
    <property type="molecule type" value="Genomic_DNA"/>
</dbReference>
<dbReference type="OrthoDB" id="9802881at2"/>
<gene>
    <name evidence="2" type="ORF">PSJ8397_00169</name>
</gene>
<evidence type="ECO:0000256" key="1">
    <source>
        <dbReference type="ARBA" id="ARBA00022679"/>
    </source>
</evidence>
<dbReference type="SUPFAM" id="SSF53448">
    <property type="entry name" value="Nucleotide-diphospho-sugar transferases"/>
    <property type="match status" value="1"/>
</dbReference>
<dbReference type="GO" id="GO:0051999">
    <property type="term" value="P:mannosyl-inositol phosphorylceramide biosynthetic process"/>
    <property type="evidence" value="ECO:0007669"/>
    <property type="project" value="TreeGrafter"/>
</dbReference>
<dbReference type="PANTHER" id="PTHR32385:SF15">
    <property type="entry name" value="INOSITOL PHOSPHOCERAMIDE MANNOSYLTRANSFERASE 1"/>
    <property type="match status" value="1"/>
</dbReference>
<proteinExistence type="predicted"/>
<dbReference type="InterPro" id="IPR029044">
    <property type="entry name" value="Nucleotide-diphossugar_trans"/>
</dbReference>
<organism evidence="2 3">
    <name type="scientific">Pseudooctadecabacter jejudonensis</name>
    <dbReference type="NCBI Taxonomy" id="1391910"/>
    <lineage>
        <taxon>Bacteria</taxon>
        <taxon>Pseudomonadati</taxon>
        <taxon>Pseudomonadota</taxon>
        <taxon>Alphaproteobacteria</taxon>
        <taxon>Rhodobacterales</taxon>
        <taxon>Paracoccaceae</taxon>
        <taxon>Pseudooctadecabacter</taxon>
    </lineage>
</organism>
<keyword evidence="1 2" id="KW-0808">Transferase</keyword>
<accession>A0A1Y5RAW6</accession>
<dbReference type="Pfam" id="PF04488">
    <property type="entry name" value="Gly_transf_sug"/>
    <property type="match status" value="1"/>
</dbReference>
<reference evidence="2 3" key="1">
    <citation type="submission" date="2017-03" db="EMBL/GenBank/DDBJ databases">
        <authorList>
            <person name="Afonso C.L."/>
            <person name="Miller P.J."/>
            <person name="Scott M.A."/>
            <person name="Spackman E."/>
            <person name="Goraichik I."/>
            <person name="Dimitrov K.M."/>
            <person name="Suarez D.L."/>
            <person name="Swayne D.E."/>
        </authorList>
    </citation>
    <scope>NUCLEOTIDE SEQUENCE [LARGE SCALE GENOMIC DNA]</scope>
    <source>
        <strain evidence="2 3">CECT 8397</strain>
    </source>
</reference>